<dbReference type="PaxDb" id="3218-PP1S211_77V6.1"/>
<proteinExistence type="predicted"/>
<keyword evidence="4" id="KW-1185">Reference proteome</keyword>
<dbReference type="AlphaFoldDB" id="A0A2K1JBD4"/>
<reference evidence="2 4" key="2">
    <citation type="journal article" date="2018" name="Plant J.">
        <title>The Physcomitrella patens chromosome-scale assembly reveals moss genome structure and evolution.</title>
        <authorList>
            <person name="Lang D."/>
            <person name="Ullrich K.K."/>
            <person name="Murat F."/>
            <person name="Fuchs J."/>
            <person name="Jenkins J."/>
            <person name="Haas F.B."/>
            <person name="Piednoel M."/>
            <person name="Gundlach H."/>
            <person name="Van Bel M."/>
            <person name="Meyberg R."/>
            <person name="Vives C."/>
            <person name="Morata J."/>
            <person name="Symeonidi A."/>
            <person name="Hiss M."/>
            <person name="Muchero W."/>
            <person name="Kamisugi Y."/>
            <person name="Saleh O."/>
            <person name="Blanc G."/>
            <person name="Decker E.L."/>
            <person name="van Gessel N."/>
            <person name="Grimwood J."/>
            <person name="Hayes R.D."/>
            <person name="Graham S.W."/>
            <person name="Gunter L.E."/>
            <person name="McDaniel S.F."/>
            <person name="Hoernstein S.N.W."/>
            <person name="Larsson A."/>
            <person name="Li F.W."/>
            <person name="Perroud P.F."/>
            <person name="Phillips J."/>
            <person name="Ranjan P."/>
            <person name="Rokshar D.S."/>
            <person name="Rothfels C.J."/>
            <person name="Schneider L."/>
            <person name="Shu S."/>
            <person name="Stevenson D.W."/>
            <person name="Thummler F."/>
            <person name="Tillich M."/>
            <person name="Villarreal Aguilar J.C."/>
            <person name="Widiez T."/>
            <person name="Wong G.K."/>
            <person name="Wymore A."/>
            <person name="Zhang Y."/>
            <person name="Zimmer A.D."/>
            <person name="Quatrano R.S."/>
            <person name="Mayer K.F.X."/>
            <person name="Goodstein D."/>
            <person name="Casacuberta J.M."/>
            <person name="Vandepoele K."/>
            <person name="Reski R."/>
            <person name="Cuming A.C."/>
            <person name="Tuskan G.A."/>
            <person name="Maumus F."/>
            <person name="Salse J."/>
            <person name="Schmutz J."/>
            <person name="Rensing S.A."/>
        </authorList>
    </citation>
    <scope>NUCLEOTIDE SEQUENCE [LARGE SCALE GENOMIC DNA]</scope>
    <source>
        <strain evidence="3 4">cv. Gransden 2004</strain>
    </source>
</reference>
<evidence type="ECO:0000313" key="3">
    <source>
        <dbReference type="EnsemblPlants" id="PAC:32928054.CDS.1"/>
    </source>
</evidence>
<name>A0A2K1JBD4_PHYPA</name>
<accession>A0A2K1JBD4</accession>
<sequence>MAIGNNNNTCGGEKGMRGWPFSPVSTRAQNHFGGRGQLGQEGVTQNNNNNDDDDAHLEEVQCTWRRRSSAYRRNSGRQLTTCLRAL</sequence>
<dbReference type="Gramene" id="Pp3c15_741V3.1">
    <property type="protein sequence ID" value="PAC:32928054.CDS.1"/>
    <property type="gene ID" value="Pp3c15_741"/>
</dbReference>
<organism evidence="2">
    <name type="scientific">Physcomitrium patens</name>
    <name type="common">Spreading-leaved earth moss</name>
    <name type="synonym">Physcomitrella patens</name>
    <dbReference type="NCBI Taxonomy" id="3218"/>
    <lineage>
        <taxon>Eukaryota</taxon>
        <taxon>Viridiplantae</taxon>
        <taxon>Streptophyta</taxon>
        <taxon>Embryophyta</taxon>
        <taxon>Bryophyta</taxon>
        <taxon>Bryophytina</taxon>
        <taxon>Bryopsida</taxon>
        <taxon>Funariidae</taxon>
        <taxon>Funariales</taxon>
        <taxon>Funariaceae</taxon>
        <taxon>Physcomitrium</taxon>
    </lineage>
</organism>
<feature type="region of interest" description="Disordered" evidence="1">
    <location>
        <begin position="1"/>
        <end position="54"/>
    </location>
</feature>
<protein>
    <submittedName>
        <fullName evidence="2 3">Uncharacterized protein</fullName>
    </submittedName>
</protein>
<reference evidence="3" key="3">
    <citation type="submission" date="2020-12" db="UniProtKB">
        <authorList>
            <consortium name="EnsemblPlants"/>
        </authorList>
    </citation>
    <scope>IDENTIFICATION</scope>
</reference>
<dbReference type="InParanoid" id="A0A2K1JBD4"/>
<gene>
    <name evidence="2" type="ORF">PHYPA_019131</name>
</gene>
<dbReference type="EMBL" id="ABEU02000015">
    <property type="protein sequence ID" value="PNR38853.1"/>
    <property type="molecule type" value="Genomic_DNA"/>
</dbReference>
<dbReference type="Proteomes" id="UP000006727">
    <property type="component" value="Chromosome 15"/>
</dbReference>
<dbReference type="EnsemblPlants" id="Pp3c15_741V3.1">
    <property type="protein sequence ID" value="PAC:32928054.CDS.1"/>
    <property type="gene ID" value="Pp3c15_741"/>
</dbReference>
<dbReference type="EnsemblPlants" id="Pp3c15_740V3.1">
    <property type="protein sequence ID" value="PAC:32929556.CDS.1"/>
    <property type="gene ID" value="Pp3c15_740"/>
</dbReference>
<evidence type="ECO:0000256" key="1">
    <source>
        <dbReference type="SAM" id="MobiDB-lite"/>
    </source>
</evidence>
<reference evidence="2 4" key="1">
    <citation type="journal article" date="2008" name="Science">
        <title>The Physcomitrella genome reveals evolutionary insights into the conquest of land by plants.</title>
        <authorList>
            <person name="Rensing S."/>
            <person name="Lang D."/>
            <person name="Zimmer A."/>
            <person name="Terry A."/>
            <person name="Salamov A."/>
            <person name="Shapiro H."/>
            <person name="Nishiyama T."/>
            <person name="Perroud P.-F."/>
            <person name="Lindquist E."/>
            <person name="Kamisugi Y."/>
            <person name="Tanahashi T."/>
            <person name="Sakakibara K."/>
            <person name="Fujita T."/>
            <person name="Oishi K."/>
            <person name="Shin-I T."/>
            <person name="Kuroki Y."/>
            <person name="Toyoda A."/>
            <person name="Suzuki Y."/>
            <person name="Hashimoto A."/>
            <person name="Yamaguchi K."/>
            <person name="Sugano A."/>
            <person name="Kohara Y."/>
            <person name="Fujiyama A."/>
            <person name="Anterola A."/>
            <person name="Aoki S."/>
            <person name="Ashton N."/>
            <person name="Barbazuk W.B."/>
            <person name="Barker E."/>
            <person name="Bennetzen J."/>
            <person name="Bezanilla M."/>
            <person name="Blankenship R."/>
            <person name="Cho S.H."/>
            <person name="Dutcher S."/>
            <person name="Estelle M."/>
            <person name="Fawcett J.A."/>
            <person name="Gundlach H."/>
            <person name="Hanada K."/>
            <person name="Heyl A."/>
            <person name="Hicks K.A."/>
            <person name="Hugh J."/>
            <person name="Lohr M."/>
            <person name="Mayer K."/>
            <person name="Melkozernov A."/>
            <person name="Murata T."/>
            <person name="Nelson D."/>
            <person name="Pils B."/>
            <person name="Prigge M."/>
            <person name="Reiss B."/>
            <person name="Renner T."/>
            <person name="Rombauts S."/>
            <person name="Rushton P."/>
            <person name="Sanderfoot A."/>
            <person name="Schween G."/>
            <person name="Shiu S.-H."/>
            <person name="Stueber K."/>
            <person name="Theodoulou F.L."/>
            <person name="Tu H."/>
            <person name="Van de Peer Y."/>
            <person name="Verrier P.J."/>
            <person name="Waters E."/>
            <person name="Wood A."/>
            <person name="Yang L."/>
            <person name="Cove D."/>
            <person name="Cuming A."/>
            <person name="Hasebe M."/>
            <person name="Lucas S."/>
            <person name="Mishler D.B."/>
            <person name="Reski R."/>
            <person name="Grigoriev I."/>
            <person name="Quatrano R.S."/>
            <person name="Boore J.L."/>
        </authorList>
    </citation>
    <scope>NUCLEOTIDE SEQUENCE [LARGE SCALE GENOMIC DNA]</scope>
    <source>
        <strain evidence="3 4">cv. Gransden 2004</strain>
    </source>
</reference>
<dbReference type="Gramene" id="Pp3c15_740V3.1">
    <property type="protein sequence ID" value="PAC:32929556.CDS.1"/>
    <property type="gene ID" value="Pp3c15_740"/>
</dbReference>
<feature type="compositionally biased region" description="Polar residues" evidence="1">
    <location>
        <begin position="1"/>
        <end position="10"/>
    </location>
</feature>
<evidence type="ECO:0000313" key="2">
    <source>
        <dbReference type="EMBL" id="PNR38853.1"/>
    </source>
</evidence>
<evidence type="ECO:0000313" key="4">
    <source>
        <dbReference type="Proteomes" id="UP000006727"/>
    </source>
</evidence>